<feature type="compositionally biased region" description="Polar residues" evidence="1">
    <location>
        <begin position="40"/>
        <end position="56"/>
    </location>
</feature>
<name>A0A1B6M5P0_9HEMI</name>
<feature type="region of interest" description="Disordered" evidence="1">
    <location>
        <begin position="299"/>
        <end position="323"/>
    </location>
</feature>
<feature type="non-terminal residue" evidence="2">
    <location>
        <position position="398"/>
    </location>
</feature>
<reference evidence="2" key="1">
    <citation type="submission" date="2015-11" db="EMBL/GenBank/DDBJ databases">
        <title>De novo transcriptome assembly of four potential Pierce s Disease insect vectors from Arizona vineyards.</title>
        <authorList>
            <person name="Tassone E.E."/>
        </authorList>
    </citation>
    <scope>NUCLEOTIDE SEQUENCE</scope>
</reference>
<dbReference type="AlphaFoldDB" id="A0A1B6M5P0"/>
<gene>
    <name evidence="2" type="ORF">g.11826</name>
</gene>
<dbReference type="EMBL" id="GEBQ01008763">
    <property type="protein sequence ID" value="JAT31214.1"/>
    <property type="molecule type" value="Transcribed_RNA"/>
</dbReference>
<evidence type="ECO:0000313" key="2">
    <source>
        <dbReference type="EMBL" id="JAT31214.1"/>
    </source>
</evidence>
<evidence type="ECO:0000256" key="1">
    <source>
        <dbReference type="SAM" id="MobiDB-lite"/>
    </source>
</evidence>
<organism evidence="2">
    <name type="scientific">Graphocephala atropunctata</name>
    <dbReference type="NCBI Taxonomy" id="36148"/>
    <lineage>
        <taxon>Eukaryota</taxon>
        <taxon>Metazoa</taxon>
        <taxon>Ecdysozoa</taxon>
        <taxon>Arthropoda</taxon>
        <taxon>Hexapoda</taxon>
        <taxon>Insecta</taxon>
        <taxon>Pterygota</taxon>
        <taxon>Neoptera</taxon>
        <taxon>Paraneoptera</taxon>
        <taxon>Hemiptera</taxon>
        <taxon>Auchenorrhyncha</taxon>
        <taxon>Membracoidea</taxon>
        <taxon>Cicadellidae</taxon>
        <taxon>Cicadellinae</taxon>
        <taxon>Cicadellini</taxon>
        <taxon>Graphocephala</taxon>
    </lineage>
</organism>
<proteinExistence type="predicted"/>
<sequence>VIRTMPSSYDLSSRSEMKDFSLPSTLSLNYFDPERGGVFKSQNEYTNGQKSDQTNSELRDSTLAIETRKSRPDCAVPLCVSPGETPCDPVSILATKDTFQCVLKKEEAYQKTAVNLNKSHPVKSTLNNSYAKDTLNLDYTVSGTNPSNFNSDPGPLNKLALESTSTSKKIEEGYQKATINPIKYHPGGSTSEKNSDLEVTLNLEFTVPVFNHFSGNKKAVKKLIGDYESIPKKKGEVSQNRTGNLKKFHCFKSNLEKNNSLEHKSDFEDTFSIYENRASTSKSLDNNSIKPTLKNSYFKDSSSSDYSVSMTNTTNPNSGPGPFNKVAIESVSTAKKNIEEAYQKTSINSVKHHPGCSNSERNSSHEDLSLDYTVPVFNHFSANKKSVKKLIRNYESTP</sequence>
<protein>
    <submittedName>
        <fullName evidence="2">Uncharacterized protein</fullName>
    </submittedName>
</protein>
<accession>A0A1B6M5P0</accession>
<feature type="region of interest" description="Disordered" evidence="1">
    <location>
        <begin position="39"/>
        <end position="58"/>
    </location>
</feature>
<feature type="non-terminal residue" evidence="2">
    <location>
        <position position="1"/>
    </location>
</feature>
<feature type="compositionally biased region" description="Low complexity" evidence="1">
    <location>
        <begin position="299"/>
        <end position="309"/>
    </location>
</feature>